<evidence type="ECO:0000313" key="2">
    <source>
        <dbReference type="EMBL" id="PSR21648.1"/>
    </source>
</evidence>
<dbReference type="InterPro" id="IPR025110">
    <property type="entry name" value="AMP-bd_C"/>
</dbReference>
<proteinExistence type="predicted"/>
<organism evidence="2 3">
    <name type="scientific">Sulfobacillus acidophilus</name>
    <dbReference type="NCBI Taxonomy" id="53633"/>
    <lineage>
        <taxon>Bacteria</taxon>
        <taxon>Bacillati</taxon>
        <taxon>Bacillota</taxon>
        <taxon>Clostridia</taxon>
        <taxon>Eubacteriales</taxon>
        <taxon>Clostridiales Family XVII. Incertae Sedis</taxon>
        <taxon>Sulfobacillus</taxon>
    </lineage>
</organism>
<dbReference type="Gene3D" id="3.30.300.30">
    <property type="match status" value="1"/>
</dbReference>
<evidence type="ECO:0000313" key="3">
    <source>
        <dbReference type="Proteomes" id="UP000241848"/>
    </source>
</evidence>
<dbReference type="PANTHER" id="PTHR43767">
    <property type="entry name" value="LONG-CHAIN-FATTY-ACID--COA LIGASE"/>
    <property type="match status" value="1"/>
</dbReference>
<dbReference type="AlphaFoldDB" id="A0A2T2WHD5"/>
<evidence type="ECO:0000259" key="1">
    <source>
        <dbReference type="Pfam" id="PF13193"/>
    </source>
</evidence>
<accession>A0A2T2WHD5</accession>
<dbReference type="InterPro" id="IPR050237">
    <property type="entry name" value="ATP-dep_AMP-bd_enzyme"/>
</dbReference>
<reference evidence="2 3" key="1">
    <citation type="journal article" date="2014" name="BMC Genomics">
        <title>Comparison of environmental and isolate Sulfobacillus genomes reveals diverse carbon, sulfur, nitrogen, and hydrogen metabolisms.</title>
        <authorList>
            <person name="Justice N.B."/>
            <person name="Norman A."/>
            <person name="Brown C.T."/>
            <person name="Singh A."/>
            <person name="Thomas B.C."/>
            <person name="Banfield J.F."/>
        </authorList>
    </citation>
    <scope>NUCLEOTIDE SEQUENCE [LARGE SCALE GENOMIC DNA]</scope>
    <source>
        <strain evidence="2">AMDSBA3</strain>
    </source>
</reference>
<name>A0A2T2WHD5_9FIRM</name>
<dbReference type="PANTHER" id="PTHR43767:SF1">
    <property type="entry name" value="NONRIBOSOMAL PEPTIDE SYNTHASE PES1 (EUROFUNG)-RELATED"/>
    <property type="match status" value="1"/>
</dbReference>
<dbReference type="EMBL" id="PXYV01000030">
    <property type="protein sequence ID" value="PSR21648.1"/>
    <property type="molecule type" value="Genomic_DNA"/>
</dbReference>
<protein>
    <recommendedName>
        <fullName evidence="1">AMP-binding enzyme C-terminal domain-containing protein</fullName>
    </recommendedName>
</protein>
<sequence>MRRIIQPVTVENALLGHPDILDVAVAGVPDERWGQIVKAYVVSRNETLTSADLDHWVRTSSTLDSYMRPRQYQFVQEIPRNPSGKILRRLLYDLDAQVPRRM</sequence>
<gene>
    <name evidence="2" type="ORF">C7B45_10040</name>
</gene>
<dbReference type="GO" id="GO:0016878">
    <property type="term" value="F:acid-thiol ligase activity"/>
    <property type="evidence" value="ECO:0007669"/>
    <property type="project" value="UniProtKB-ARBA"/>
</dbReference>
<dbReference type="InterPro" id="IPR045851">
    <property type="entry name" value="AMP-bd_C_sf"/>
</dbReference>
<comment type="caution">
    <text evidence="2">The sequence shown here is derived from an EMBL/GenBank/DDBJ whole genome shotgun (WGS) entry which is preliminary data.</text>
</comment>
<dbReference type="Pfam" id="PF13193">
    <property type="entry name" value="AMP-binding_C"/>
    <property type="match status" value="1"/>
</dbReference>
<dbReference type="Proteomes" id="UP000241848">
    <property type="component" value="Unassembled WGS sequence"/>
</dbReference>
<feature type="domain" description="AMP-binding enzyme C-terminal" evidence="1">
    <location>
        <begin position="10"/>
        <end position="85"/>
    </location>
</feature>
<dbReference type="SUPFAM" id="SSF56801">
    <property type="entry name" value="Acetyl-CoA synthetase-like"/>
    <property type="match status" value="1"/>
</dbReference>